<dbReference type="Proteomes" id="UP000466431">
    <property type="component" value="Chromosome"/>
</dbReference>
<protein>
    <submittedName>
        <fullName evidence="1">Uncharacterized protein</fullName>
    </submittedName>
</protein>
<dbReference type="KEGG" id="mcee:MCEL_03310"/>
<evidence type="ECO:0000313" key="2">
    <source>
        <dbReference type="Proteomes" id="UP000466431"/>
    </source>
</evidence>
<keyword evidence="2" id="KW-1185">Reference proteome</keyword>
<organism evidence="1 2">
    <name type="scientific">Mycolicibacterium celeriflavum</name>
    <name type="common">Mycobacterium celeriflavum</name>
    <dbReference type="NCBI Taxonomy" id="1249101"/>
    <lineage>
        <taxon>Bacteria</taxon>
        <taxon>Bacillati</taxon>
        <taxon>Actinomycetota</taxon>
        <taxon>Actinomycetes</taxon>
        <taxon>Mycobacteriales</taxon>
        <taxon>Mycobacteriaceae</taxon>
        <taxon>Mycolicibacterium</taxon>
    </lineage>
</organism>
<name>A0A7I7RD76_MYCCF</name>
<accession>A0A7I7RD76</accession>
<gene>
    <name evidence="1" type="ORF">MCEL_03310</name>
</gene>
<reference evidence="1 2" key="1">
    <citation type="journal article" date="2019" name="Emerg. Microbes Infect.">
        <title>Comprehensive subspecies identification of 175 nontuberculous mycobacteria species based on 7547 genomic profiles.</title>
        <authorList>
            <person name="Matsumoto Y."/>
            <person name="Kinjo T."/>
            <person name="Motooka D."/>
            <person name="Nabeya D."/>
            <person name="Jung N."/>
            <person name="Uechi K."/>
            <person name="Horii T."/>
            <person name="Iida T."/>
            <person name="Fujita J."/>
            <person name="Nakamura S."/>
        </authorList>
    </citation>
    <scope>NUCLEOTIDE SEQUENCE [LARGE SCALE GENOMIC DNA]</scope>
    <source>
        <strain evidence="1 2">JCM 18439</strain>
    </source>
</reference>
<dbReference type="EMBL" id="AP022591">
    <property type="protein sequence ID" value="BBY42036.1"/>
    <property type="molecule type" value="Genomic_DNA"/>
</dbReference>
<sequence>MLADVGVGARALDLGADAEAAGEAGLDRGRVFPVAVDDRQLGAALRRVGGQGAQVGFRGGQGTLVFGAHGRVK</sequence>
<evidence type="ECO:0000313" key="1">
    <source>
        <dbReference type="EMBL" id="BBY42036.1"/>
    </source>
</evidence>
<proteinExistence type="predicted"/>
<dbReference type="AlphaFoldDB" id="A0A7I7RD76"/>